<name>A0A382BZ65_9ZZZZ</name>
<feature type="non-terminal residue" evidence="1">
    <location>
        <position position="28"/>
    </location>
</feature>
<reference evidence="1" key="1">
    <citation type="submission" date="2018-05" db="EMBL/GenBank/DDBJ databases">
        <authorList>
            <person name="Lanie J.A."/>
            <person name="Ng W.-L."/>
            <person name="Kazmierczak K.M."/>
            <person name="Andrzejewski T.M."/>
            <person name="Davidsen T.M."/>
            <person name="Wayne K.J."/>
            <person name="Tettelin H."/>
            <person name="Glass J.I."/>
            <person name="Rusch D."/>
            <person name="Podicherti R."/>
            <person name="Tsui H.-C.T."/>
            <person name="Winkler M.E."/>
        </authorList>
    </citation>
    <scope>NUCLEOTIDE SEQUENCE</scope>
</reference>
<protein>
    <submittedName>
        <fullName evidence="1">Uncharacterized protein</fullName>
    </submittedName>
</protein>
<evidence type="ECO:0000313" key="1">
    <source>
        <dbReference type="EMBL" id="SVB19096.1"/>
    </source>
</evidence>
<accession>A0A382BZ65</accession>
<organism evidence="1">
    <name type="scientific">marine metagenome</name>
    <dbReference type="NCBI Taxonomy" id="408172"/>
    <lineage>
        <taxon>unclassified sequences</taxon>
        <taxon>metagenomes</taxon>
        <taxon>ecological metagenomes</taxon>
    </lineage>
</organism>
<dbReference type="EMBL" id="UINC01032061">
    <property type="protein sequence ID" value="SVB19096.1"/>
    <property type="molecule type" value="Genomic_DNA"/>
</dbReference>
<proteinExistence type="predicted"/>
<gene>
    <name evidence="1" type="ORF">METZ01_LOCUS171950</name>
</gene>
<dbReference type="AlphaFoldDB" id="A0A382BZ65"/>
<sequence>MKKFIGKTVTGKVVSVHSGSNKDLSKEA</sequence>